<evidence type="ECO:0000313" key="2">
    <source>
        <dbReference type="Proteomes" id="UP000727907"/>
    </source>
</evidence>
<dbReference type="EMBL" id="JAHOPB010000001">
    <property type="protein sequence ID" value="MBU8872272.1"/>
    <property type="molecule type" value="Genomic_DNA"/>
</dbReference>
<dbReference type="Proteomes" id="UP000727907">
    <property type="component" value="Unassembled WGS sequence"/>
</dbReference>
<name>A0ABS6ICF2_9HYPH</name>
<sequence length="86" mass="9757">MNTEVEEGCHARVLDKRRADCSRQMRAVIGTVLAFRSTGRRSEGQDMKHRTSGEMKAGAAILQLLLQLKHDLGVSYRLMHRDLHIV</sequence>
<accession>A0ABS6ICF2</accession>
<organism evidence="1 2">
    <name type="scientific">Reyranella humidisoli</name>
    <dbReference type="NCBI Taxonomy" id="2849149"/>
    <lineage>
        <taxon>Bacteria</taxon>
        <taxon>Pseudomonadati</taxon>
        <taxon>Pseudomonadota</taxon>
        <taxon>Alphaproteobacteria</taxon>
        <taxon>Hyphomicrobiales</taxon>
        <taxon>Reyranellaceae</taxon>
        <taxon>Reyranella</taxon>
    </lineage>
</organism>
<dbReference type="RefSeq" id="WP_216956048.1">
    <property type="nucleotide sequence ID" value="NZ_JAHOPB010000001.1"/>
</dbReference>
<protein>
    <submittedName>
        <fullName evidence="1">Uncharacterized protein</fullName>
    </submittedName>
</protein>
<reference evidence="1 2" key="1">
    <citation type="submission" date="2021-06" db="EMBL/GenBank/DDBJ databases">
        <authorList>
            <person name="Lee D.H."/>
        </authorList>
    </citation>
    <scope>NUCLEOTIDE SEQUENCE [LARGE SCALE GENOMIC DNA]</scope>
    <source>
        <strain evidence="1 2">MMS21-HV4-11</strain>
    </source>
</reference>
<keyword evidence="2" id="KW-1185">Reference proteome</keyword>
<comment type="caution">
    <text evidence="1">The sequence shown here is derived from an EMBL/GenBank/DDBJ whole genome shotgun (WGS) entry which is preliminary data.</text>
</comment>
<gene>
    <name evidence="1" type="ORF">KQ910_00780</name>
</gene>
<evidence type="ECO:0000313" key="1">
    <source>
        <dbReference type="EMBL" id="MBU8872272.1"/>
    </source>
</evidence>
<proteinExistence type="predicted"/>